<dbReference type="EMBL" id="CATOUU010000983">
    <property type="protein sequence ID" value="CAI9964809.1"/>
    <property type="molecule type" value="Genomic_DNA"/>
</dbReference>
<reference evidence="2" key="1">
    <citation type="submission" date="2023-06" db="EMBL/GenBank/DDBJ databases">
        <authorList>
            <person name="Kurt Z."/>
        </authorList>
    </citation>
    <scope>NUCLEOTIDE SEQUENCE</scope>
</reference>
<dbReference type="EMBL" id="CAXDID020000095">
    <property type="protein sequence ID" value="CAL6024080.1"/>
    <property type="molecule type" value="Genomic_DNA"/>
</dbReference>
<evidence type="ECO:0000256" key="1">
    <source>
        <dbReference type="SAM" id="MobiDB-lite"/>
    </source>
</evidence>
<protein>
    <submittedName>
        <fullName evidence="3">Hypothetical_protein</fullName>
    </submittedName>
</protein>
<keyword evidence="4" id="KW-1185">Reference proteome</keyword>
<evidence type="ECO:0000313" key="4">
    <source>
        <dbReference type="Proteomes" id="UP001642409"/>
    </source>
</evidence>
<proteinExistence type="predicted"/>
<evidence type="ECO:0000313" key="2">
    <source>
        <dbReference type="EMBL" id="CAI9964809.1"/>
    </source>
</evidence>
<gene>
    <name evidence="3" type="ORF">HINF_LOCUS29440</name>
    <name evidence="2" type="ORF">HINF_LOCUS52454</name>
</gene>
<accession>A0AA86UR63</accession>
<feature type="region of interest" description="Disordered" evidence="1">
    <location>
        <begin position="1"/>
        <end position="25"/>
    </location>
</feature>
<dbReference type="Proteomes" id="UP001642409">
    <property type="component" value="Unassembled WGS sequence"/>
</dbReference>
<dbReference type="AlphaFoldDB" id="A0AA86UR63"/>
<feature type="compositionally biased region" description="Low complexity" evidence="1">
    <location>
        <begin position="1"/>
        <end position="16"/>
    </location>
</feature>
<name>A0AA86UR63_9EUKA</name>
<comment type="caution">
    <text evidence="2">The sequence shown here is derived from an EMBL/GenBank/DDBJ whole genome shotgun (WGS) entry which is preliminary data.</text>
</comment>
<sequence length="135" mass="15855">MQQDLKQQEQQQVSQQNKNDATTNELPEILSEYDKLMIETYQNQIQNGTLKITNNPELTDLSFVRFFDIKRLELENCKKIIPKLESKTIKELSILNNNLYSIKDFQLETLEVLSFSNHFEQSDSKQLAQEITLNN</sequence>
<reference evidence="3 4" key="2">
    <citation type="submission" date="2024-07" db="EMBL/GenBank/DDBJ databases">
        <authorList>
            <person name="Akdeniz Z."/>
        </authorList>
    </citation>
    <scope>NUCLEOTIDE SEQUENCE [LARGE SCALE GENOMIC DNA]</scope>
</reference>
<evidence type="ECO:0000313" key="3">
    <source>
        <dbReference type="EMBL" id="CAL6024080.1"/>
    </source>
</evidence>
<organism evidence="2">
    <name type="scientific">Hexamita inflata</name>
    <dbReference type="NCBI Taxonomy" id="28002"/>
    <lineage>
        <taxon>Eukaryota</taxon>
        <taxon>Metamonada</taxon>
        <taxon>Diplomonadida</taxon>
        <taxon>Hexamitidae</taxon>
        <taxon>Hexamitinae</taxon>
        <taxon>Hexamita</taxon>
    </lineage>
</organism>